<evidence type="ECO:0000313" key="9">
    <source>
        <dbReference type="EMBL" id="SNB74943.1"/>
    </source>
</evidence>
<sequence>MRRRHLLLAGSLSFLARPSLVRAATPLRIGDQRGGIHAMLDASGVLTDFPIPLQWSEFPAAAPVAEALNAGAIDIGYMGDAPFTFGAAAGVPMKGVLALREKRGGLAVVVPEASPARTFKDMAGKRIATGRGSIGHLLLLALLEEAGMQKDAVEIVFMTPADARSAFSSNAIDAWSTWEPYTSQLELEMQARIIGDGEKILPGTSFIAAADATIADRREDLGLFLAKAAKARAWTASHIDEYAVVWSKLTGLPAAIPKRWFERSSLSYTPIDAQVIEDEQRTIDLFTRNGVLLTPLKAADILDASFTSAISAP</sequence>
<dbReference type="PANTHER" id="PTHR30024:SF48">
    <property type="entry name" value="ABC TRANSPORTER SUBSTRATE-BINDING PROTEIN"/>
    <property type="match status" value="1"/>
</dbReference>
<evidence type="ECO:0000256" key="4">
    <source>
        <dbReference type="ARBA" id="ARBA00022729"/>
    </source>
</evidence>
<evidence type="ECO:0000256" key="3">
    <source>
        <dbReference type="ARBA" id="ARBA00022448"/>
    </source>
</evidence>
<evidence type="ECO:0000256" key="1">
    <source>
        <dbReference type="ARBA" id="ARBA00004418"/>
    </source>
</evidence>
<evidence type="ECO:0000256" key="7">
    <source>
        <dbReference type="SAM" id="SignalP"/>
    </source>
</evidence>
<comment type="subcellular location">
    <subcellularLocation>
        <location evidence="1">Periplasm</location>
    </subcellularLocation>
</comment>
<keyword evidence="10" id="KW-1185">Reference proteome</keyword>
<feature type="domain" description="SsuA/THI5-like" evidence="8">
    <location>
        <begin position="64"/>
        <end position="238"/>
    </location>
</feature>
<evidence type="ECO:0000259" key="8">
    <source>
        <dbReference type="Pfam" id="PF09084"/>
    </source>
</evidence>
<evidence type="ECO:0000313" key="10">
    <source>
        <dbReference type="Proteomes" id="UP000197065"/>
    </source>
</evidence>
<dbReference type="NCBIfam" id="TIGR01728">
    <property type="entry name" value="SsuA_fam"/>
    <property type="match status" value="1"/>
</dbReference>
<dbReference type="InterPro" id="IPR015168">
    <property type="entry name" value="SsuA/THI5"/>
</dbReference>
<keyword evidence="4 7" id="KW-0732">Signal</keyword>
<gene>
    <name evidence="9" type="ORF">SAMN07250955_11267</name>
</gene>
<dbReference type="Pfam" id="PF09084">
    <property type="entry name" value="NMT1"/>
    <property type="match status" value="1"/>
</dbReference>
<evidence type="ECO:0000256" key="6">
    <source>
        <dbReference type="ARBA" id="ARBA00070228"/>
    </source>
</evidence>
<dbReference type="Proteomes" id="UP000197065">
    <property type="component" value="Unassembled WGS sequence"/>
</dbReference>
<accession>A0A212RQS8</accession>
<dbReference type="GO" id="GO:0042597">
    <property type="term" value="C:periplasmic space"/>
    <property type="evidence" value="ECO:0007669"/>
    <property type="project" value="UniProtKB-SubCell"/>
</dbReference>
<feature type="chain" id="PRO_5012984900" description="Putative aliphatic sulfonates-binding protein" evidence="7">
    <location>
        <begin position="24"/>
        <end position="313"/>
    </location>
</feature>
<protein>
    <recommendedName>
        <fullName evidence="6">Putative aliphatic sulfonates-binding protein</fullName>
    </recommendedName>
</protein>
<dbReference type="SUPFAM" id="SSF53850">
    <property type="entry name" value="Periplasmic binding protein-like II"/>
    <property type="match status" value="1"/>
</dbReference>
<dbReference type="CDD" id="cd13558">
    <property type="entry name" value="PBP2_SsuA_like_2"/>
    <property type="match status" value="1"/>
</dbReference>
<dbReference type="GO" id="GO:0016020">
    <property type="term" value="C:membrane"/>
    <property type="evidence" value="ECO:0007669"/>
    <property type="project" value="InterPro"/>
</dbReference>
<dbReference type="InterPro" id="IPR010067">
    <property type="entry name" value="ABC_SsuA_sub-bd"/>
</dbReference>
<dbReference type="GO" id="GO:0042626">
    <property type="term" value="F:ATPase-coupled transmembrane transporter activity"/>
    <property type="evidence" value="ECO:0007669"/>
    <property type="project" value="InterPro"/>
</dbReference>
<reference evidence="9 10" key="1">
    <citation type="submission" date="2017-06" db="EMBL/GenBank/DDBJ databases">
        <authorList>
            <person name="Kim H.J."/>
            <person name="Triplett B.A."/>
        </authorList>
    </citation>
    <scope>NUCLEOTIDE SEQUENCE [LARGE SCALE GENOMIC DNA]</scope>
    <source>
        <strain evidence="9 10">B29T1</strain>
    </source>
</reference>
<evidence type="ECO:0000256" key="5">
    <source>
        <dbReference type="ARBA" id="ARBA00055538"/>
    </source>
</evidence>
<dbReference type="PANTHER" id="PTHR30024">
    <property type="entry name" value="ALIPHATIC SULFONATES-BINDING PROTEIN-RELATED"/>
    <property type="match status" value="1"/>
</dbReference>
<dbReference type="FunFam" id="3.40.190.10:FF:000050">
    <property type="entry name" value="Sulfonate ABC transporter substrate-binding protein"/>
    <property type="match status" value="1"/>
</dbReference>
<organism evidence="9 10">
    <name type="scientific">Arboricoccus pini</name>
    <dbReference type="NCBI Taxonomy" id="1963835"/>
    <lineage>
        <taxon>Bacteria</taxon>
        <taxon>Pseudomonadati</taxon>
        <taxon>Pseudomonadota</taxon>
        <taxon>Alphaproteobacteria</taxon>
        <taxon>Geminicoccales</taxon>
        <taxon>Geminicoccaceae</taxon>
        <taxon>Arboricoccus</taxon>
    </lineage>
</organism>
<dbReference type="Gene3D" id="3.40.190.10">
    <property type="entry name" value="Periplasmic binding protein-like II"/>
    <property type="match status" value="2"/>
</dbReference>
<comment type="similarity">
    <text evidence="2">Belongs to the bacterial solute-binding protein SsuA/TauA family.</text>
</comment>
<comment type="function">
    <text evidence="5">Part of a binding-protein-dependent transport system for aliphatic sulfonates. Putative binding protein.</text>
</comment>
<dbReference type="RefSeq" id="WP_088562402.1">
    <property type="nucleotide sequence ID" value="NZ_FYEH01000012.1"/>
</dbReference>
<evidence type="ECO:0000256" key="2">
    <source>
        <dbReference type="ARBA" id="ARBA00010742"/>
    </source>
</evidence>
<dbReference type="AlphaFoldDB" id="A0A212RQS8"/>
<feature type="signal peptide" evidence="7">
    <location>
        <begin position="1"/>
        <end position="23"/>
    </location>
</feature>
<keyword evidence="3" id="KW-0813">Transport</keyword>
<proteinExistence type="inferred from homology"/>
<dbReference type="EMBL" id="FYEH01000012">
    <property type="protein sequence ID" value="SNB74943.1"/>
    <property type="molecule type" value="Genomic_DNA"/>
</dbReference>
<name>A0A212RQS8_9PROT</name>
<dbReference type="OrthoDB" id="7374754at2"/>